<evidence type="ECO:0000256" key="1">
    <source>
        <dbReference type="SAM" id="SignalP"/>
    </source>
</evidence>
<dbReference type="Proteomes" id="UP000233524">
    <property type="component" value="Unassembled WGS sequence"/>
</dbReference>
<comment type="caution">
    <text evidence="2">The sequence shown here is derived from an EMBL/GenBank/DDBJ whole genome shotgun (WGS) entry which is preliminary data.</text>
</comment>
<dbReference type="EMBL" id="NLAX01000095">
    <property type="protein sequence ID" value="PKS08637.1"/>
    <property type="molecule type" value="Genomic_DNA"/>
</dbReference>
<proteinExistence type="predicted"/>
<feature type="signal peptide" evidence="1">
    <location>
        <begin position="1"/>
        <end position="16"/>
    </location>
</feature>
<sequence length="457" mass="49387">MKFGVVLVALAASAAASPVTLKNMSKRDPFDSKEEMCKGWDLRSAEGVDKLWEETFAGAQLDLFLKTQWEHEHNWLKNMEDAVMGGTSGKSGAAGCAALGNECNPMNNMGCDAQFDMAGAIALNKVSYWIFQSVRGMHSKFNELSRQLTQQTLISGLRIGQMVSDFDGNEGSSGQAMGWIAGAATMGNALGGLVPGVGGGIAAGFGILGGLFTGLATLSQDAPVDQGTISAALADAFQQVSTKLEDTLRIATGGGTSEEEYNSLPAPKADTYGSKISKFFNSGWFLIDDDEAIVRDTVGSIANNIQKKVANDVLKAARFHLVADRRENVLSRESCGFSTGRQWLELKDGREYCFYLMRHNNHPNRDNEWVEASEDIYSKMAGYGLGNREPYYRASIDCALNGPEDKDKINLQNVAFGQIPTCFFNLPTVFIDPDDSAGCGSPFDHQSCDYLKSTPVS</sequence>
<dbReference type="OrthoDB" id="5099141at2759"/>
<dbReference type="InParanoid" id="A0A2N3N8C1"/>
<organism evidence="2 3">
    <name type="scientific">Lomentospora prolificans</name>
    <dbReference type="NCBI Taxonomy" id="41688"/>
    <lineage>
        <taxon>Eukaryota</taxon>
        <taxon>Fungi</taxon>
        <taxon>Dikarya</taxon>
        <taxon>Ascomycota</taxon>
        <taxon>Pezizomycotina</taxon>
        <taxon>Sordariomycetes</taxon>
        <taxon>Hypocreomycetidae</taxon>
        <taxon>Microascales</taxon>
        <taxon>Microascaceae</taxon>
        <taxon>Lomentospora</taxon>
    </lineage>
</organism>
<keyword evidence="3" id="KW-1185">Reference proteome</keyword>
<evidence type="ECO:0000313" key="3">
    <source>
        <dbReference type="Proteomes" id="UP000233524"/>
    </source>
</evidence>
<dbReference type="VEuPathDB" id="FungiDB:jhhlp_005024"/>
<feature type="chain" id="PRO_5015001474" evidence="1">
    <location>
        <begin position="17"/>
        <end position="457"/>
    </location>
</feature>
<protein>
    <submittedName>
        <fullName evidence="2">Uncharacterized protein</fullName>
    </submittedName>
</protein>
<accession>A0A2N3N8C1</accession>
<name>A0A2N3N8C1_9PEZI</name>
<keyword evidence="1" id="KW-0732">Signal</keyword>
<dbReference type="AlphaFoldDB" id="A0A2N3N8C1"/>
<evidence type="ECO:0000313" key="2">
    <source>
        <dbReference type="EMBL" id="PKS08637.1"/>
    </source>
</evidence>
<reference evidence="2 3" key="1">
    <citation type="journal article" date="2017" name="G3 (Bethesda)">
        <title>First Draft Genome Sequence of the Pathogenic Fungus Lomentospora prolificans (Formerly Scedosporium prolificans).</title>
        <authorList>
            <person name="Luo R."/>
            <person name="Zimin A."/>
            <person name="Workman R."/>
            <person name="Fan Y."/>
            <person name="Pertea G."/>
            <person name="Grossman N."/>
            <person name="Wear M.P."/>
            <person name="Jia B."/>
            <person name="Miller H."/>
            <person name="Casadevall A."/>
            <person name="Timp W."/>
            <person name="Zhang S.X."/>
            <person name="Salzberg S.L."/>
        </authorList>
    </citation>
    <scope>NUCLEOTIDE SEQUENCE [LARGE SCALE GENOMIC DNA]</scope>
    <source>
        <strain evidence="2 3">JHH-5317</strain>
    </source>
</reference>
<dbReference type="STRING" id="41688.A0A2N3N8C1"/>
<gene>
    <name evidence="2" type="ORF">jhhlp_005024</name>
</gene>